<dbReference type="PANTHER" id="PTHR46517">
    <property type="entry name" value="FRUCTOSE-2,6-BISPHOSPHATASE TIGAR"/>
    <property type="match status" value="1"/>
</dbReference>
<protein>
    <submittedName>
        <fullName evidence="4">Phosphoglycerate mutase</fullName>
    </submittedName>
</protein>
<dbReference type="PROSITE" id="PS00175">
    <property type="entry name" value="PG_MUTASE"/>
    <property type="match status" value="1"/>
</dbReference>
<dbReference type="CDD" id="cd07067">
    <property type="entry name" value="HP_PGM_like"/>
    <property type="match status" value="1"/>
</dbReference>
<sequence>MSMTEICLVRHGQTDWNFQEIIQGREDIPLNEVGKKQASQSAAALQAEAWDVIISSPLIRAQETAKEIAEATGLQSILLDERFVERNFGEASGKPVATVRELIAEGKVEGMEQDEEIVARCFAAVKDVAETHSGKRIIIVAHSHAIKAILHAIAPKDITFKTPLKNACISYVNENSGKWDVLKYNIAEHIHV</sequence>
<evidence type="ECO:0000313" key="4">
    <source>
        <dbReference type="EMBL" id="OTY32178.1"/>
    </source>
</evidence>
<proteinExistence type="predicted"/>
<dbReference type="SUPFAM" id="SSF53254">
    <property type="entry name" value="Phosphoglycerate mutase-like"/>
    <property type="match status" value="1"/>
</dbReference>
<evidence type="ECO:0000256" key="1">
    <source>
        <dbReference type="ARBA" id="ARBA00022801"/>
    </source>
</evidence>
<dbReference type="EMBL" id="NFDL01000131">
    <property type="protein sequence ID" value="OTY32178.1"/>
    <property type="molecule type" value="Genomic_DNA"/>
</dbReference>
<gene>
    <name evidence="4" type="ORF">BK742_29515</name>
</gene>
<keyword evidence="1" id="KW-0378">Hydrolase</keyword>
<feature type="active site" description="Tele-phosphohistidine intermediate" evidence="2">
    <location>
        <position position="11"/>
    </location>
</feature>
<accession>A0A243ATF9</accession>
<feature type="active site" description="Proton donor/acceptor" evidence="2">
    <location>
        <position position="85"/>
    </location>
</feature>
<dbReference type="Proteomes" id="UP000195089">
    <property type="component" value="Unassembled WGS sequence"/>
</dbReference>
<dbReference type="InterPro" id="IPR013078">
    <property type="entry name" value="His_Pase_superF_clade-1"/>
</dbReference>
<evidence type="ECO:0000256" key="2">
    <source>
        <dbReference type="PIRSR" id="PIRSR613078-1"/>
    </source>
</evidence>
<dbReference type="InterPro" id="IPR051695">
    <property type="entry name" value="Phosphoglycerate_Mutase"/>
</dbReference>
<dbReference type="GO" id="GO:0004331">
    <property type="term" value="F:fructose-2,6-bisphosphate 2-phosphatase activity"/>
    <property type="evidence" value="ECO:0007669"/>
    <property type="project" value="TreeGrafter"/>
</dbReference>
<name>A0A243ATF9_BACTU</name>
<dbReference type="PANTHER" id="PTHR46517:SF1">
    <property type="entry name" value="FRUCTOSE-2,6-BISPHOSPHATASE TIGAR"/>
    <property type="match status" value="1"/>
</dbReference>
<dbReference type="Gene3D" id="3.40.50.1240">
    <property type="entry name" value="Phosphoglycerate mutase-like"/>
    <property type="match status" value="1"/>
</dbReference>
<dbReference type="InterPro" id="IPR029033">
    <property type="entry name" value="His_PPase_superfam"/>
</dbReference>
<dbReference type="GO" id="GO:0045820">
    <property type="term" value="P:negative regulation of glycolytic process"/>
    <property type="evidence" value="ECO:0007669"/>
    <property type="project" value="TreeGrafter"/>
</dbReference>
<dbReference type="Pfam" id="PF00300">
    <property type="entry name" value="His_Phos_1"/>
    <property type="match status" value="1"/>
</dbReference>
<feature type="binding site" evidence="3">
    <location>
        <position position="60"/>
    </location>
    <ligand>
        <name>substrate</name>
    </ligand>
</feature>
<reference evidence="4 5" key="1">
    <citation type="submission" date="2016-10" db="EMBL/GenBank/DDBJ databases">
        <title>Comparative genomics of Bacillus thuringiensis reveals a path to pathogens against multiple invertebrate hosts.</title>
        <authorList>
            <person name="Zheng J."/>
            <person name="Gao Q."/>
            <person name="Liu H."/>
            <person name="Peng D."/>
            <person name="Ruan L."/>
            <person name="Sun M."/>
        </authorList>
    </citation>
    <scope>NUCLEOTIDE SEQUENCE [LARGE SCALE GENOMIC DNA]</scope>
    <source>
        <strain evidence="4">BGSC 4BX1</strain>
    </source>
</reference>
<organism evidence="4 5">
    <name type="scientific">Bacillus thuringiensis serovar pingluonsis</name>
    <dbReference type="NCBI Taxonomy" id="180881"/>
    <lineage>
        <taxon>Bacteria</taxon>
        <taxon>Bacillati</taxon>
        <taxon>Bacillota</taxon>
        <taxon>Bacilli</taxon>
        <taxon>Bacillales</taxon>
        <taxon>Bacillaceae</taxon>
        <taxon>Bacillus</taxon>
        <taxon>Bacillus cereus group</taxon>
    </lineage>
</organism>
<feature type="binding site" evidence="3">
    <location>
        <begin position="10"/>
        <end position="17"/>
    </location>
    <ligand>
        <name>substrate</name>
    </ligand>
</feature>
<dbReference type="InterPro" id="IPR001345">
    <property type="entry name" value="PG/BPGM_mutase_AS"/>
</dbReference>
<evidence type="ECO:0000256" key="3">
    <source>
        <dbReference type="PIRSR" id="PIRSR613078-2"/>
    </source>
</evidence>
<dbReference type="SMART" id="SM00855">
    <property type="entry name" value="PGAM"/>
    <property type="match status" value="1"/>
</dbReference>
<dbReference type="GO" id="GO:0043456">
    <property type="term" value="P:regulation of pentose-phosphate shunt"/>
    <property type="evidence" value="ECO:0007669"/>
    <property type="project" value="TreeGrafter"/>
</dbReference>
<dbReference type="AlphaFoldDB" id="A0A243ATF9"/>
<dbReference type="GO" id="GO:0005829">
    <property type="term" value="C:cytosol"/>
    <property type="evidence" value="ECO:0007669"/>
    <property type="project" value="TreeGrafter"/>
</dbReference>
<evidence type="ECO:0000313" key="5">
    <source>
        <dbReference type="Proteomes" id="UP000195089"/>
    </source>
</evidence>
<comment type="caution">
    <text evidence="4">The sequence shown here is derived from an EMBL/GenBank/DDBJ whole genome shotgun (WGS) entry which is preliminary data.</text>
</comment>